<proteinExistence type="predicted"/>
<dbReference type="VEuPathDB" id="FungiDB:KRP23_6434"/>
<dbReference type="STRING" id="164328.H3GXK0"/>
<feature type="transmembrane region" description="Helical" evidence="1">
    <location>
        <begin position="36"/>
        <end position="54"/>
    </location>
</feature>
<keyword evidence="1" id="KW-1133">Transmembrane helix</keyword>
<dbReference type="SUPFAM" id="SSF55073">
    <property type="entry name" value="Nucleotide cyclase"/>
    <property type="match status" value="1"/>
</dbReference>
<feature type="chain" id="PRO_5003586182" description="Guanylate cyclase domain-containing protein" evidence="2">
    <location>
        <begin position="20"/>
        <end position="561"/>
    </location>
</feature>
<organism evidence="4 5">
    <name type="scientific">Phytophthora ramorum</name>
    <name type="common">Sudden oak death agent</name>
    <dbReference type="NCBI Taxonomy" id="164328"/>
    <lineage>
        <taxon>Eukaryota</taxon>
        <taxon>Sar</taxon>
        <taxon>Stramenopiles</taxon>
        <taxon>Oomycota</taxon>
        <taxon>Peronosporomycetes</taxon>
        <taxon>Peronosporales</taxon>
        <taxon>Peronosporaceae</taxon>
        <taxon>Phytophthora</taxon>
    </lineage>
</organism>
<feature type="transmembrane region" description="Helical" evidence="1">
    <location>
        <begin position="228"/>
        <end position="249"/>
    </location>
</feature>
<feature type="transmembrane region" description="Helical" evidence="1">
    <location>
        <begin position="179"/>
        <end position="198"/>
    </location>
</feature>
<keyword evidence="1" id="KW-0812">Transmembrane</keyword>
<feature type="transmembrane region" description="Helical" evidence="1">
    <location>
        <begin position="255"/>
        <end position="279"/>
    </location>
</feature>
<dbReference type="VEuPathDB" id="FungiDB:KRP22_5800"/>
<feature type="signal peptide" evidence="2">
    <location>
        <begin position="1"/>
        <end position="19"/>
    </location>
</feature>
<protein>
    <recommendedName>
        <fullName evidence="3">Guanylate cyclase domain-containing protein</fullName>
    </recommendedName>
</protein>
<dbReference type="EnsemblProtists" id="Phyra82336">
    <property type="protein sequence ID" value="Phyra82336"/>
    <property type="gene ID" value="Phyra82336"/>
</dbReference>
<dbReference type="GO" id="GO:0006171">
    <property type="term" value="P:cAMP biosynthetic process"/>
    <property type="evidence" value="ECO:0000318"/>
    <property type="project" value="GO_Central"/>
</dbReference>
<dbReference type="InterPro" id="IPR029787">
    <property type="entry name" value="Nucleotide_cyclase"/>
</dbReference>
<feature type="domain" description="Guanylate cyclase" evidence="3">
    <location>
        <begin position="323"/>
        <end position="509"/>
    </location>
</feature>
<dbReference type="PANTHER" id="PTHR43081:SF1">
    <property type="entry name" value="ADENYLATE CYCLASE, TERMINAL-DIFFERENTIATION SPECIFIC"/>
    <property type="match status" value="1"/>
</dbReference>
<keyword evidence="2" id="KW-0732">Signal</keyword>
<evidence type="ECO:0000313" key="5">
    <source>
        <dbReference type="Proteomes" id="UP000005238"/>
    </source>
</evidence>
<dbReference type="Proteomes" id="UP000005238">
    <property type="component" value="Unassembled WGS sequence"/>
</dbReference>
<dbReference type="InParanoid" id="H3GXK0"/>
<dbReference type="PANTHER" id="PTHR43081">
    <property type="entry name" value="ADENYLATE CYCLASE, TERMINAL-DIFFERENTIATION SPECIFIC-RELATED"/>
    <property type="match status" value="1"/>
</dbReference>
<dbReference type="OMA" id="CFFRSFR"/>
<evidence type="ECO:0000256" key="2">
    <source>
        <dbReference type="SAM" id="SignalP"/>
    </source>
</evidence>
<dbReference type="eggNOG" id="KOG0618">
    <property type="taxonomic scope" value="Eukaryota"/>
</dbReference>
<dbReference type="Pfam" id="PF00211">
    <property type="entry name" value="Guanylate_cyc"/>
    <property type="match status" value="1"/>
</dbReference>
<dbReference type="InterPro" id="IPR001054">
    <property type="entry name" value="A/G_cyclase"/>
</dbReference>
<name>H3GXK0_PHYRM</name>
<dbReference type="HOGENOM" id="CLU_018845_0_0_1"/>
<dbReference type="GO" id="GO:0004016">
    <property type="term" value="F:adenylate cyclase activity"/>
    <property type="evidence" value="ECO:0000318"/>
    <property type="project" value="GO_Central"/>
</dbReference>
<sequence>MRLWSLLYASSLLVSSVASCSIAAEMYLHAELRKSAVRFVFFFFFFYSWLWSLFRGVFFLDAFLSGGFGDSQAEGDADYDDVLGLLGVAHSSEMTSPLLSCTTVLGDAALLACSLWMLPMTSELSRLARKNMDRGPTGEHEAARSYCKWIHAITVLFLVCEAGYTIYNTGFNNRSYRIVISGNMLQAITLGYVVYVLISLKCTGRNYETIDGSIVLSPLYKRIKGIMIVYLVFSFQYQVISLILLYSHFEVQVPAVLVGLSTLLFNNSGTALSIVMGCSQECFFRSFRRYVPDEYVEAFYMSDPGLAMANAAAGYTPPTSNPVFVFTDIESSTQLWGIEDGTIMRRANEIHEDIIRGSLARFRGYEITTAGDAFQLAFFTIREAVEYCIQVQFKLLSAHWPKKLHNLTPATARKKTKTNRLVFSGLRVRMGIHDAQECADGVLVKNIHRVTGKVTYTGLSEVIANEMGDVGAGGQICVTRRVAEWLSVNSASVGHTYEIDRIGEHQIPALNMSVEVFQVTPHGLEARKKTFNKRWAARLEAVKITNGSEAPEPRVDSEQDN</sequence>
<evidence type="ECO:0000313" key="4">
    <source>
        <dbReference type="EnsemblProtists" id="Phyra82336"/>
    </source>
</evidence>
<dbReference type="PROSITE" id="PS51257">
    <property type="entry name" value="PROKAR_LIPOPROTEIN"/>
    <property type="match status" value="1"/>
</dbReference>
<feature type="transmembrane region" description="Helical" evidence="1">
    <location>
        <begin position="149"/>
        <end position="167"/>
    </location>
</feature>
<dbReference type="AlphaFoldDB" id="H3GXK0"/>
<accession>H3GXK0</accession>
<reference evidence="5" key="1">
    <citation type="journal article" date="2006" name="Science">
        <title>Phytophthora genome sequences uncover evolutionary origins and mechanisms of pathogenesis.</title>
        <authorList>
            <person name="Tyler B.M."/>
            <person name="Tripathy S."/>
            <person name="Zhang X."/>
            <person name="Dehal P."/>
            <person name="Jiang R.H."/>
            <person name="Aerts A."/>
            <person name="Arredondo F.D."/>
            <person name="Baxter L."/>
            <person name="Bensasson D."/>
            <person name="Beynon J.L."/>
            <person name="Chapman J."/>
            <person name="Damasceno C.M."/>
            <person name="Dorrance A.E."/>
            <person name="Dou D."/>
            <person name="Dickerman A.W."/>
            <person name="Dubchak I.L."/>
            <person name="Garbelotto M."/>
            <person name="Gijzen M."/>
            <person name="Gordon S.G."/>
            <person name="Govers F."/>
            <person name="Grunwald N.J."/>
            <person name="Huang W."/>
            <person name="Ivors K.L."/>
            <person name="Jones R.W."/>
            <person name="Kamoun S."/>
            <person name="Krampis K."/>
            <person name="Lamour K.H."/>
            <person name="Lee M.K."/>
            <person name="McDonald W.H."/>
            <person name="Medina M."/>
            <person name="Meijer H.J."/>
            <person name="Nordberg E.K."/>
            <person name="Maclean D.J."/>
            <person name="Ospina-Giraldo M.D."/>
            <person name="Morris P.F."/>
            <person name="Phuntumart V."/>
            <person name="Putnam N.H."/>
            <person name="Rash S."/>
            <person name="Rose J.K."/>
            <person name="Sakihama Y."/>
            <person name="Salamov A.A."/>
            <person name="Savidor A."/>
            <person name="Scheuring C.F."/>
            <person name="Smith B.M."/>
            <person name="Sobral B.W."/>
            <person name="Terry A."/>
            <person name="Torto-Alalibo T.A."/>
            <person name="Win J."/>
            <person name="Xu Z."/>
            <person name="Zhang H."/>
            <person name="Grigoriev I.V."/>
            <person name="Rokhsar D.S."/>
            <person name="Boore J.L."/>
        </authorList>
    </citation>
    <scope>NUCLEOTIDE SEQUENCE [LARGE SCALE GENOMIC DNA]</scope>
    <source>
        <strain evidence="5">Pr102</strain>
    </source>
</reference>
<dbReference type="InterPro" id="IPR050697">
    <property type="entry name" value="Adenylyl/Guanylyl_Cyclase_3/4"/>
</dbReference>
<evidence type="ECO:0000259" key="3">
    <source>
        <dbReference type="Pfam" id="PF00211"/>
    </source>
</evidence>
<dbReference type="EMBL" id="DS566067">
    <property type="status" value="NOT_ANNOTATED_CDS"/>
    <property type="molecule type" value="Genomic_DNA"/>
</dbReference>
<evidence type="ECO:0000256" key="1">
    <source>
        <dbReference type="SAM" id="Phobius"/>
    </source>
</evidence>
<reference evidence="4" key="2">
    <citation type="submission" date="2015-06" db="UniProtKB">
        <authorList>
            <consortium name="EnsemblProtists"/>
        </authorList>
    </citation>
    <scope>IDENTIFICATION</scope>
    <source>
        <strain evidence="4">Pr102</strain>
    </source>
</reference>
<keyword evidence="1" id="KW-0472">Membrane</keyword>
<dbReference type="Gene3D" id="3.30.70.1230">
    <property type="entry name" value="Nucleotide cyclase"/>
    <property type="match status" value="1"/>
</dbReference>
<keyword evidence="5" id="KW-1185">Reference proteome</keyword>
<dbReference type="GO" id="GO:0035556">
    <property type="term" value="P:intracellular signal transduction"/>
    <property type="evidence" value="ECO:0007669"/>
    <property type="project" value="InterPro"/>
</dbReference>